<sequence>MQDSFQRAASLRPVVVDGESPVKPRHNAFAANANASVSSNASANLADSDNAPAVRLLTDTLQEATRRNASDLHIEPAEHGWRVRLRIDGVLHEIPQPPAHLRDAFITRVKVLARMDIAERRVPQDGRLRIATSPGRVEDYRVNSLPTLFGEKLVLRRLDALPTDLSLDSLGLDSQQREAVDAAIRAPHGLVLVTGPTGSGKTLSLYCFLHMLNDEARNLCSVEDPAEIQLAGINQVSVREKAGLTFAVALRAFLRQDPDVIMVGEIRDDETADVAVKAAQTGHLVLSTLHTNDAPAAVARLIDIGVEPYNLAAALRMVTAQRLVRRLCVACRAPAQQSAAALRAAGFADDHLESWQPFAATGCEACHGIGYRGRVGVHQVMPVSDAMRELIVARAGTHELARLAQTERVGTLRDAALARVRDGTTSLAEALAATEVA</sequence>
<name>A0A6J5CTB8_9BURK</name>
<evidence type="ECO:0000259" key="4">
    <source>
        <dbReference type="PROSITE" id="PS00662"/>
    </source>
</evidence>
<evidence type="ECO:0000313" key="5">
    <source>
        <dbReference type="EMBL" id="CAB3743231.1"/>
    </source>
</evidence>
<keyword evidence="2" id="KW-0547">Nucleotide-binding</keyword>
<keyword evidence="6" id="KW-1185">Reference proteome</keyword>
<dbReference type="FunFam" id="3.40.50.300:FF:000398">
    <property type="entry name" value="Type IV pilus assembly ATPase PilB"/>
    <property type="match status" value="1"/>
</dbReference>
<evidence type="ECO:0000256" key="1">
    <source>
        <dbReference type="ARBA" id="ARBA00006611"/>
    </source>
</evidence>
<dbReference type="GeneID" id="97045587"/>
<dbReference type="Gene3D" id="3.30.450.90">
    <property type="match status" value="1"/>
</dbReference>
<dbReference type="AlphaFoldDB" id="A0A6J5CTB8"/>
<proteinExistence type="inferred from homology"/>
<gene>
    <name evidence="5" type="primary">epsE</name>
    <name evidence="5" type="ORF">LMG24238_07027</name>
</gene>
<evidence type="ECO:0000256" key="2">
    <source>
        <dbReference type="ARBA" id="ARBA00022741"/>
    </source>
</evidence>
<dbReference type="EMBL" id="CADIKC010000016">
    <property type="protein sequence ID" value="CAB3743231.1"/>
    <property type="molecule type" value="Genomic_DNA"/>
</dbReference>
<dbReference type="PROSITE" id="PS00662">
    <property type="entry name" value="T2SP_E"/>
    <property type="match status" value="1"/>
</dbReference>
<reference evidence="5 6" key="1">
    <citation type="submission" date="2020-04" db="EMBL/GenBank/DDBJ databases">
        <authorList>
            <person name="De Canck E."/>
        </authorList>
    </citation>
    <scope>NUCLEOTIDE SEQUENCE [LARGE SCALE GENOMIC DNA]</scope>
    <source>
        <strain evidence="5 6">LMG 24238</strain>
    </source>
</reference>
<dbReference type="CDD" id="cd01129">
    <property type="entry name" value="PulE-GspE-like"/>
    <property type="match status" value="1"/>
</dbReference>
<dbReference type="GO" id="GO:0005886">
    <property type="term" value="C:plasma membrane"/>
    <property type="evidence" value="ECO:0007669"/>
    <property type="project" value="TreeGrafter"/>
</dbReference>
<evidence type="ECO:0000256" key="3">
    <source>
        <dbReference type="ARBA" id="ARBA00022840"/>
    </source>
</evidence>
<protein>
    <submittedName>
        <fullName evidence="5">Type II secretion system protein E</fullName>
    </submittedName>
</protein>
<dbReference type="PANTHER" id="PTHR30258">
    <property type="entry name" value="TYPE II SECRETION SYSTEM PROTEIN GSPE-RELATED"/>
    <property type="match status" value="1"/>
</dbReference>
<dbReference type="SUPFAM" id="SSF52540">
    <property type="entry name" value="P-loop containing nucleoside triphosphate hydrolases"/>
    <property type="match status" value="1"/>
</dbReference>
<organism evidence="5 6">
    <name type="scientific">Paraburkholderia sediminicola</name>
    <dbReference type="NCBI Taxonomy" id="458836"/>
    <lineage>
        <taxon>Bacteria</taxon>
        <taxon>Pseudomonadati</taxon>
        <taxon>Pseudomonadota</taxon>
        <taxon>Betaproteobacteria</taxon>
        <taxon>Burkholderiales</taxon>
        <taxon>Burkholderiaceae</taxon>
        <taxon>Paraburkholderia</taxon>
    </lineage>
</organism>
<dbReference type="Gene3D" id="3.40.50.300">
    <property type="entry name" value="P-loop containing nucleotide triphosphate hydrolases"/>
    <property type="match status" value="1"/>
</dbReference>
<dbReference type="PANTHER" id="PTHR30258:SF1">
    <property type="entry name" value="PROTEIN TRANSPORT PROTEIN HOFB HOMOLOG"/>
    <property type="match status" value="1"/>
</dbReference>
<dbReference type="GO" id="GO:0005524">
    <property type="term" value="F:ATP binding"/>
    <property type="evidence" value="ECO:0007669"/>
    <property type="project" value="UniProtKB-KW"/>
</dbReference>
<dbReference type="Proteomes" id="UP000494255">
    <property type="component" value="Unassembled WGS sequence"/>
</dbReference>
<dbReference type="InterPro" id="IPR001482">
    <property type="entry name" value="T2SS/T4SS_dom"/>
</dbReference>
<evidence type="ECO:0000313" key="6">
    <source>
        <dbReference type="Proteomes" id="UP000494255"/>
    </source>
</evidence>
<comment type="similarity">
    <text evidence="1">Belongs to the GSP E family.</text>
</comment>
<dbReference type="RefSeq" id="WP_175054461.1">
    <property type="nucleotide sequence ID" value="NZ_CADIKC010000016.1"/>
</dbReference>
<feature type="domain" description="Bacterial type II secretion system protein E" evidence="4">
    <location>
        <begin position="254"/>
        <end position="268"/>
    </location>
</feature>
<dbReference type="InterPro" id="IPR027417">
    <property type="entry name" value="P-loop_NTPase"/>
</dbReference>
<keyword evidence="3" id="KW-0067">ATP-binding</keyword>
<dbReference type="GO" id="GO:0016887">
    <property type="term" value="F:ATP hydrolysis activity"/>
    <property type="evidence" value="ECO:0007669"/>
    <property type="project" value="TreeGrafter"/>
</dbReference>
<dbReference type="Pfam" id="PF00437">
    <property type="entry name" value="T2SSE"/>
    <property type="match status" value="1"/>
</dbReference>
<accession>A0A6J5CTB8</accession>